<dbReference type="EMBL" id="CAJVPL010000863">
    <property type="protein sequence ID" value="CAG8535711.1"/>
    <property type="molecule type" value="Genomic_DNA"/>
</dbReference>
<organism evidence="1 2">
    <name type="scientific">Ambispora gerdemannii</name>
    <dbReference type="NCBI Taxonomy" id="144530"/>
    <lineage>
        <taxon>Eukaryota</taxon>
        <taxon>Fungi</taxon>
        <taxon>Fungi incertae sedis</taxon>
        <taxon>Mucoromycota</taxon>
        <taxon>Glomeromycotina</taxon>
        <taxon>Glomeromycetes</taxon>
        <taxon>Archaeosporales</taxon>
        <taxon>Ambisporaceae</taxon>
        <taxon>Ambispora</taxon>
    </lineage>
</organism>
<gene>
    <name evidence="1" type="ORF">AGERDE_LOCUS5933</name>
</gene>
<dbReference type="Proteomes" id="UP000789831">
    <property type="component" value="Unassembled WGS sequence"/>
</dbReference>
<comment type="caution">
    <text evidence="1">The sequence shown here is derived from an EMBL/GenBank/DDBJ whole genome shotgun (WGS) entry which is preliminary data.</text>
</comment>
<sequence length="98" mass="11129">METVIFCQRPIGVILKDASAESTNVLFTFASLHLPKFLSDEFWPHFAEMIASESTLRSNQVVALISWQQTGFSYEFKVTTPDNRIIDDKGQAAKLFKQ</sequence>
<proteinExistence type="predicted"/>
<accession>A0A9N9AMB9</accession>
<reference evidence="1" key="1">
    <citation type="submission" date="2021-06" db="EMBL/GenBank/DDBJ databases">
        <authorList>
            <person name="Kallberg Y."/>
            <person name="Tangrot J."/>
            <person name="Rosling A."/>
        </authorList>
    </citation>
    <scope>NUCLEOTIDE SEQUENCE</scope>
    <source>
        <strain evidence="1">MT106</strain>
    </source>
</reference>
<evidence type="ECO:0000313" key="1">
    <source>
        <dbReference type="EMBL" id="CAG8535711.1"/>
    </source>
</evidence>
<name>A0A9N9AMB9_9GLOM</name>
<evidence type="ECO:0000313" key="2">
    <source>
        <dbReference type="Proteomes" id="UP000789831"/>
    </source>
</evidence>
<keyword evidence="2" id="KW-1185">Reference proteome</keyword>
<dbReference type="AlphaFoldDB" id="A0A9N9AMB9"/>
<protein>
    <submittedName>
        <fullName evidence="1">762_t:CDS:1</fullName>
    </submittedName>
</protein>